<accession>A0AA37MM94</accession>
<proteinExistence type="predicted"/>
<comment type="caution">
    <text evidence="1">The sequence shown here is derived from an EMBL/GenBank/DDBJ whole genome shotgun (WGS) entry which is preliminary data.</text>
</comment>
<evidence type="ECO:0000313" key="1">
    <source>
        <dbReference type="EMBL" id="GJG28584.1"/>
    </source>
</evidence>
<dbReference type="AlphaFoldDB" id="A0AA37MM94"/>
<gene>
    <name evidence="1" type="ORF">PRRU23_22840</name>
</gene>
<dbReference type="RefSeq" id="WP_039869303.1">
    <property type="nucleotide sequence ID" value="NZ_BPTR01000001.1"/>
</dbReference>
<name>A0AA37MM94_SEGBR</name>
<protein>
    <submittedName>
        <fullName evidence="1">Uncharacterized protein</fullName>
    </submittedName>
</protein>
<sequence>MKKIVVLIVIAIAVTIYYCCNNNIEASAKGRLQYLHENPNDPAWHEFHINPSTKDILKDIKLGFIDQNICTLNYNVTVFTPEGKTITIPCEYLYTEMYPNHKVFDQHTDDKLMISECITTLIPEDKIRMDEEMIQYESILKKKGISMRYLMTHSVKDVAKTYRKQILAYGHIRANDPDLEHCVLYHAAILKVKFHGRMIRYTQHNANISTRIKNMLGEYL</sequence>
<organism evidence="1 2">
    <name type="scientific">Segatella bryantii</name>
    <name type="common">Prevotella bryantii</name>
    <dbReference type="NCBI Taxonomy" id="77095"/>
    <lineage>
        <taxon>Bacteria</taxon>
        <taxon>Pseudomonadati</taxon>
        <taxon>Bacteroidota</taxon>
        <taxon>Bacteroidia</taxon>
        <taxon>Bacteroidales</taxon>
        <taxon>Prevotellaceae</taxon>
        <taxon>Segatella</taxon>
    </lineage>
</organism>
<reference evidence="1" key="1">
    <citation type="submission" date="2021-08" db="EMBL/GenBank/DDBJ databases">
        <title>Prevotella lacticifex sp. nov., isolated from rumen of cow.</title>
        <authorList>
            <person name="Shinkai T."/>
            <person name="Ikeyama N."/>
            <person name="Kumagai M."/>
            <person name="Ohmori H."/>
            <person name="Sakamoto M."/>
            <person name="Ohkuma M."/>
            <person name="Mitsumori M."/>
        </authorList>
    </citation>
    <scope>NUCLEOTIDE SEQUENCE</scope>
    <source>
        <strain evidence="1">DSM 11371</strain>
    </source>
</reference>
<dbReference type="EMBL" id="BPTR01000001">
    <property type="protein sequence ID" value="GJG28584.1"/>
    <property type="molecule type" value="Genomic_DNA"/>
</dbReference>
<evidence type="ECO:0000313" key="2">
    <source>
        <dbReference type="Proteomes" id="UP000887043"/>
    </source>
</evidence>
<dbReference type="Proteomes" id="UP000887043">
    <property type="component" value="Unassembled WGS sequence"/>
</dbReference>